<dbReference type="EMBL" id="JBBKZT010000028">
    <property type="protein sequence ID" value="MEJ8851919.1"/>
    <property type="molecule type" value="Genomic_DNA"/>
</dbReference>
<keyword evidence="2" id="KW-1185">Reference proteome</keyword>
<dbReference type="RefSeq" id="WP_340347737.1">
    <property type="nucleotide sequence ID" value="NZ_JBBKZT010000028.1"/>
</dbReference>
<evidence type="ECO:0000313" key="1">
    <source>
        <dbReference type="EMBL" id="MEJ8851919.1"/>
    </source>
</evidence>
<name>A0ABU8WX01_9BURK</name>
<proteinExistence type="predicted"/>
<evidence type="ECO:0000313" key="2">
    <source>
        <dbReference type="Proteomes" id="UP001385892"/>
    </source>
</evidence>
<dbReference type="InterPro" id="IPR032710">
    <property type="entry name" value="NTF2-like_dom_sf"/>
</dbReference>
<protein>
    <submittedName>
        <fullName evidence="1">Ester cyclase</fullName>
    </submittedName>
</protein>
<dbReference type="Proteomes" id="UP001385892">
    <property type="component" value="Unassembled WGS sequence"/>
</dbReference>
<sequence>MTAKQLTRIYLDYISCLNSQNWASLGRYVHDQASHNGRQLGLAGYREMLEKDFQEIPDLFFDVQLLVAEPPRIASRLQFNCAPRGEFLGLPVNGRQVSFTENVLYEFEEVKICRVWSVIDKLAIEKQF</sequence>
<dbReference type="Pfam" id="PF07366">
    <property type="entry name" value="SnoaL"/>
    <property type="match status" value="1"/>
</dbReference>
<dbReference type="Gene3D" id="3.10.450.50">
    <property type="match status" value="1"/>
</dbReference>
<dbReference type="SUPFAM" id="SSF54427">
    <property type="entry name" value="NTF2-like"/>
    <property type="match status" value="1"/>
</dbReference>
<accession>A0ABU8WX01</accession>
<dbReference type="InterPro" id="IPR009959">
    <property type="entry name" value="Cyclase_SnoaL-like"/>
</dbReference>
<reference evidence="1 2" key="1">
    <citation type="submission" date="2024-03" db="EMBL/GenBank/DDBJ databases">
        <title>Novel species of the genus Variovorax.</title>
        <authorList>
            <person name="Liu Q."/>
            <person name="Xin Y.-H."/>
        </authorList>
    </citation>
    <scope>NUCLEOTIDE SEQUENCE [LARGE SCALE GENOMIC DNA]</scope>
    <source>
        <strain evidence="1 2">KACC 18900</strain>
    </source>
</reference>
<dbReference type="PANTHER" id="PTHR38436:SF1">
    <property type="entry name" value="ESTER CYCLASE"/>
    <property type="match status" value="1"/>
</dbReference>
<organism evidence="1 2">
    <name type="scientific">Variovorax rhizosphaerae</name>
    <dbReference type="NCBI Taxonomy" id="1836200"/>
    <lineage>
        <taxon>Bacteria</taxon>
        <taxon>Pseudomonadati</taxon>
        <taxon>Pseudomonadota</taxon>
        <taxon>Betaproteobacteria</taxon>
        <taxon>Burkholderiales</taxon>
        <taxon>Comamonadaceae</taxon>
        <taxon>Variovorax</taxon>
    </lineage>
</organism>
<dbReference type="PANTHER" id="PTHR38436">
    <property type="entry name" value="POLYKETIDE CYCLASE SNOAL-LIKE DOMAIN"/>
    <property type="match status" value="1"/>
</dbReference>
<comment type="caution">
    <text evidence="1">The sequence shown here is derived from an EMBL/GenBank/DDBJ whole genome shotgun (WGS) entry which is preliminary data.</text>
</comment>
<gene>
    <name evidence="1" type="ORF">WKW82_35190</name>
</gene>